<evidence type="ECO:0000256" key="3">
    <source>
        <dbReference type="SAM" id="MobiDB-lite"/>
    </source>
</evidence>
<dbReference type="GO" id="GO:0046872">
    <property type="term" value="F:metal ion binding"/>
    <property type="evidence" value="ECO:0007669"/>
    <property type="project" value="UniProtKB-KW"/>
</dbReference>
<dbReference type="OrthoDB" id="1523883at2759"/>
<dbReference type="Gene3D" id="3.40.50.150">
    <property type="entry name" value="Vaccinia Virus protein VP39"/>
    <property type="match status" value="1"/>
</dbReference>
<feature type="compositionally biased region" description="Polar residues" evidence="3">
    <location>
        <begin position="61"/>
        <end position="71"/>
    </location>
</feature>
<reference evidence="5" key="3">
    <citation type="submission" date="2018-08" db="UniProtKB">
        <authorList>
            <consortium name="EnsemblPlants"/>
        </authorList>
    </citation>
    <scope>IDENTIFICATION</scope>
    <source>
        <strain evidence="5">cv. Bd21</strain>
    </source>
</reference>
<dbReference type="InParanoid" id="A0A2K2CJS1"/>
<sequence length="71" mass="7882">MASKGIIDKEKFDSFYIPVYGPREQEVREIILEDGSFFIKEMHMKGSASVEDGQMRRYGSASGSCGAKTSP</sequence>
<dbReference type="EnsemblPlants" id="PNT62279">
    <property type="protein sequence ID" value="PNT62279"/>
    <property type="gene ID" value="BRADI_4g00896v3"/>
</dbReference>
<dbReference type="Pfam" id="PF03492">
    <property type="entry name" value="Methyltransf_7"/>
    <property type="match status" value="1"/>
</dbReference>
<dbReference type="SUPFAM" id="SSF53335">
    <property type="entry name" value="S-adenosyl-L-methionine-dependent methyltransferases"/>
    <property type="match status" value="1"/>
</dbReference>
<dbReference type="InterPro" id="IPR029063">
    <property type="entry name" value="SAM-dependent_MTases_sf"/>
</dbReference>
<protein>
    <submittedName>
        <fullName evidence="4 5">Uncharacterized protein</fullName>
    </submittedName>
</protein>
<dbReference type="Proteomes" id="UP000008810">
    <property type="component" value="Chromosome 4"/>
</dbReference>
<dbReference type="Gene3D" id="1.10.1200.270">
    <property type="entry name" value="Methyltransferase, alpha-helical capping domain"/>
    <property type="match status" value="1"/>
</dbReference>
<evidence type="ECO:0000256" key="1">
    <source>
        <dbReference type="ARBA" id="ARBA00022723"/>
    </source>
</evidence>
<dbReference type="InterPro" id="IPR005299">
    <property type="entry name" value="MeTrfase_7"/>
</dbReference>
<dbReference type="EMBL" id="CM000883">
    <property type="protein sequence ID" value="PNT62279.1"/>
    <property type="molecule type" value="Genomic_DNA"/>
</dbReference>
<dbReference type="FunCoup" id="A0A2K2CJS1">
    <property type="interactions" value="252"/>
</dbReference>
<dbReference type="GO" id="GO:0008168">
    <property type="term" value="F:methyltransferase activity"/>
    <property type="evidence" value="ECO:0007669"/>
    <property type="project" value="InterPro"/>
</dbReference>
<dbReference type="Gramene" id="PNT62279">
    <property type="protein sequence ID" value="PNT62279"/>
    <property type="gene ID" value="BRADI_4g00896v3"/>
</dbReference>
<organism evidence="4">
    <name type="scientific">Brachypodium distachyon</name>
    <name type="common">Purple false brome</name>
    <name type="synonym">Trachynia distachya</name>
    <dbReference type="NCBI Taxonomy" id="15368"/>
    <lineage>
        <taxon>Eukaryota</taxon>
        <taxon>Viridiplantae</taxon>
        <taxon>Streptophyta</taxon>
        <taxon>Embryophyta</taxon>
        <taxon>Tracheophyta</taxon>
        <taxon>Spermatophyta</taxon>
        <taxon>Magnoliopsida</taxon>
        <taxon>Liliopsida</taxon>
        <taxon>Poales</taxon>
        <taxon>Poaceae</taxon>
        <taxon>BOP clade</taxon>
        <taxon>Pooideae</taxon>
        <taxon>Stipodae</taxon>
        <taxon>Brachypodieae</taxon>
        <taxon>Brachypodium</taxon>
    </lineage>
</organism>
<evidence type="ECO:0000313" key="5">
    <source>
        <dbReference type="EnsemblPlants" id="PNT62279"/>
    </source>
</evidence>
<name>A0A2K2CJS1_BRADI</name>
<reference evidence="4 5" key="1">
    <citation type="journal article" date="2010" name="Nature">
        <title>Genome sequencing and analysis of the model grass Brachypodium distachyon.</title>
        <authorList>
            <consortium name="International Brachypodium Initiative"/>
        </authorList>
    </citation>
    <scope>NUCLEOTIDE SEQUENCE [LARGE SCALE GENOMIC DNA]</scope>
    <source>
        <strain evidence="4 5">Bd21</strain>
    </source>
</reference>
<reference evidence="4" key="2">
    <citation type="submission" date="2017-06" db="EMBL/GenBank/DDBJ databases">
        <title>WGS assembly of Brachypodium distachyon.</title>
        <authorList>
            <consortium name="The International Brachypodium Initiative"/>
            <person name="Lucas S."/>
            <person name="Harmon-Smith M."/>
            <person name="Lail K."/>
            <person name="Tice H."/>
            <person name="Grimwood J."/>
            <person name="Bruce D."/>
            <person name="Barry K."/>
            <person name="Shu S."/>
            <person name="Lindquist E."/>
            <person name="Wang M."/>
            <person name="Pitluck S."/>
            <person name="Vogel J.P."/>
            <person name="Garvin D.F."/>
            <person name="Mockler T.C."/>
            <person name="Schmutz J."/>
            <person name="Rokhsar D."/>
            <person name="Bevan M.W."/>
        </authorList>
    </citation>
    <scope>NUCLEOTIDE SEQUENCE</scope>
    <source>
        <strain evidence="4">Bd21</strain>
    </source>
</reference>
<keyword evidence="6" id="KW-1185">Reference proteome</keyword>
<accession>A0A2K2CJS1</accession>
<keyword evidence="2" id="KW-0460">Magnesium</keyword>
<dbReference type="AlphaFoldDB" id="A0A2K2CJS1"/>
<dbReference type="InterPro" id="IPR042086">
    <property type="entry name" value="MeTrfase_capping"/>
</dbReference>
<evidence type="ECO:0000313" key="6">
    <source>
        <dbReference type="Proteomes" id="UP000008810"/>
    </source>
</evidence>
<proteinExistence type="predicted"/>
<feature type="region of interest" description="Disordered" evidence="3">
    <location>
        <begin position="50"/>
        <end position="71"/>
    </location>
</feature>
<keyword evidence="1" id="KW-0479">Metal-binding</keyword>
<evidence type="ECO:0000313" key="4">
    <source>
        <dbReference type="EMBL" id="PNT62279.1"/>
    </source>
</evidence>
<evidence type="ECO:0000256" key="2">
    <source>
        <dbReference type="ARBA" id="ARBA00022842"/>
    </source>
</evidence>
<gene>
    <name evidence="4" type="ORF">BRADI_4g00896v3</name>
</gene>